<keyword evidence="2" id="KW-1185">Reference proteome</keyword>
<accession>A0A226DVJ2</accession>
<gene>
    <name evidence="1" type="ORF">Fcan01_16608</name>
</gene>
<organism evidence="1 2">
    <name type="scientific">Folsomia candida</name>
    <name type="common">Springtail</name>
    <dbReference type="NCBI Taxonomy" id="158441"/>
    <lineage>
        <taxon>Eukaryota</taxon>
        <taxon>Metazoa</taxon>
        <taxon>Ecdysozoa</taxon>
        <taxon>Arthropoda</taxon>
        <taxon>Hexapoda</taxon>
        <taxon>Collembola</taxon>
        <taxon>Entomobryomorpha</taxon>
        <taxon>Isotomoidea</taxon>
        <taxon>Isotomidae</taxon>
        <taxon>Proisotominae</taxon>
        <taxon>Folsomia</taxon>
    </lineage>
</organism>
<name>A0A226DVJ2_FOLCA</name>
<dbReference type="EMBL" id="LNIX01000011">
    <property type="protein sequence ID" value="OXA48711.1"/>
    <property type="molecule type" value="Genomic_DNA"/>
</dbReference>
<evidence type="ECO:0000313" key="2">
    <source>
        <dbReference type="Proteomes" id="UP000198287"/>
    </source>
</evidence>
<dbReference type="AlphaFoldDB" id="A0A226DVJ2"/>
<reference evidence="1 2" key="1">
    <citation type="submission" date="2015-12" db="EMBL/GenBank/DDBJ databases">
        <title>The genome of Folsomia candida.</title>
        <authorList>
            <person name="Faddeeva A."/>
            <person name="Derks M.F."/>
            <person name="Anvar Y."/>
            <person name="Smit S."/>
            <person name="Van Straalen N."/>
            <person name="Roelofs D."/>
        </authorList>
    </citation>
    <scope>NUCLEOTIDE SEQUENCE [LARGE SCALE GENOMIC DNA]</scope>
    <source>
        <strain evidence="1 2">VU population</strain>
        <tissue evidence="1">Whole body</tissue>
    </source>
</reference>
<sequence>MKMNLPKLTSFTKYAFRTLQTVPIVLYKAKYTEEVIVSRDTWATACLTYNTEKCTALLCQEILTSADCNGTDGVPAYKKYGILNGVGLTINKANDFCLSPANIADAMLWPTQEAKEERKRVSNLIDKFKLNEYKTGKPEESEDASCPKDALSKDILSKFQEIYLEALETSLFKNSIEIFEYLIRAFHEDRYLFVGGVSINSKDYCNAYLSQSDIAEVTNVVMTSIENDLGNEYTREWRTSPTLKLITYQCAGHMRGQPAKMFIDSAKSGERAFLTEAEINQLETKSTLLQSPHILSPNSCDIESLYNGCPNWLDATDLTNSSSIIPSFELIAWVPHVSSSSCEVVVFEKDQSELSLEIDGGLRVWTDDEYMNSQERPQMLLKNEDIIKMASIFEEDWLVGCRSLLNKLFEPIEQEGMNWSGRSTNGYKHAAFINNPKTFFIFYFFRLTKTAREQNLNLQQVHTDKSIELEPLTEHEFTKAKYHIFIDKGTKTTKKTSC</sequence>
<proteinExistence type="predicted"/>
<evidence type="ECO:0000313" key="1">
    <source>
        <dbReference type="EMBL" id="OXA48711.1"/>
    </source>
</evidence>
<comment type="caution">
    <text evidence="1">The sequence shown here is derived from an EMBL/GenBank/DDBJ whole genome shotgun (WGS) entry which is preliminary data.</text>
</comment>
<dbReference type="Proteomes" id="UP000198287">
    <property type="component" value="Unassembled WGS sequence"/>
</dbReference>
<protein>
    <submittedName>
        <fullName evidence="1">Uncharacterized protein</fullName>
    </submittedName>
</protein>